<evidence type="ECO:0000256" key="8">
    <source>
        <dbReference type="ARBA" id="ARBA00023157"/>
    </source>
</evidence>
<dbReference type="Proteomes" id="UP000019028">
    <property type="component" value="Chromosome"/>
</dbReference>
<dbReference type="Pfam" id="PF03477">
    <property type="entry name" value="ATP-cone"/>
    <property type="match status" value="1"/>
</dbReference>
<dbReference type="OrthoDB" id="9762933at2"/>
<dbReference type="Gene3D" id="3.20.70.20">
    <property type="match status" value="1"/>
</dbReference>
<evidence type="ECO:0000259" key="13">
    <source>
        <dbReference type="PROSITE" id="PS51161"/>
    </source>
</evidence>
<protein>
    <recommendedName>
        <fullName evidence="2 11">Ribonucleoside-diphosphate reductase</fullName>
        <ecNumber evidence="2 11">1.17.4.1</ecNumber>
    </recommendedName>
</protein>
<evidence type="ECO:0000256" key="3">
    <source>
        <dbReference type="ARBA" id="ARBA00022533"/>
    </source>
</evidence>
<keyword evidence="15" id="KW-1185">Reference proteome</keyword>
<comment type="function">
    <text evidence="11">Provides the precursors necessary for DNA synthesis. Catalyzes the biosynthesis of deoxyribonucleotides from the corresponding ribonucleotides.</text>
</comment>
<dbReference type="SUPFAM" id="SSF51998">
    <property type="entry name" value="PFL-like glycyl radical enzymes"/>
    <property type="match status" value="1"/>
</dbReference>
<keyword evidence="3" id="KW-0021">Allosteric enzyme</keyword>
<feature type="region of interest" description="Disordered" evidence="12">
    <location>
        <begin position="740"/>
        <end position="760"/>
    </location>
</feature>
<evidence type="ECO:0000313" key="15">
    <source>
        <dbReference type="Proteomes" id="UP000019028"/>
    </source>
</evidence>
<dbReference type="PANTHER" id="PTHR11573:SF6">
    <property type="entry name" value="RIBONUCLEOSIDE-DIPHOSPHATE REDUCTASE LARGE SUBUNIT"/>
    <property type="match status" value="1"/>
</dbReference>
<organism evidence="14 15">
    <name type="scientific">Sodalis praecaptivus</name>
    <dbReference type="NCBI Taxonomy" id="1239307"/>
    <lineage>
        <taxon>Bacteria</taxon>
        <taxon>Pseudomonadati</taxon>
        <taxon>Pseudomonadota</taxon>
        <taxon>Gammaproteobacteria</taxon>
        <taxon>Enterobacterales</taxon>
        <taxon>Bruguierivoracaceae</taxon>
        <taxon>Sodalis</taxon>
    </lineage>
</organism>
<dbReference type="InterPro" id="IPR005144">
    <property type="entry name" value="ATP-cone_dom"/>
</dbReference>
<comment type="similarity">
    <text evidence="1 11">Belongs to the ribonucleoside diphosphate reductase large chain family.</text>
</comment>
<evidence type="ECO:0000256" key="10">
    <source>
        <dbReference type="PROSITE-ProRule" id="PRU00492"/>
    </source>
</evidence>
<dbReference type="HOGENOM" id="CLU_000404_3_0_6"/>
<dbReference type="EC" id="1.17.4.1" evidence="2 11"/>
<dbReference type="InterPro" id="IPR013346">
    <property type="entry name" value="NrdE_NrdA_C"/>
</dbReference>
<dbReference type="GO" id="GO:0009263">
    <property type="term" value="P:deoxyribonucleotide biosynthetic process"/>
    <property type="evidence" value="ECO:0007669"/>
    <property type="project" value="UniProtKB-KW"/>
</dbReference>
<comment type="catalytic activity">
    <reaction evidence="9 11">
        <text>a 2'-deoxyribonucleoside 5'-diphosphate + [thioredoxin]-disulfide + H2O = a ribonucleoside 5'-diphosphate + [thioredoxin]-dithiol</text>
        <dbReference type="Rhea" id="RHEA:23252"/>
        <dbReference type="Rhea" id="RHEA-COMP:10698"/>
        <dbReference type="Rhea" id="RHEA-COMP:10700"/>
        <dbReference type="ChEBI" id="CHEBI:15377"/>
        <dbReference type="ChEBI" id="CHEBI:29950"/>
        <dbReference type="ChEBI" id="CHEBI:50058"/>
        <dbReference type="ChEBI" id="CHEBI:57930"/>
        <dbReference type="ChEBI" id="CHEBI:73316"/>
        <dbReference type="EC" id="1.17.4.1"/>
    </reaction>
</comment>
<keyword evidence="5 10" id="KW-0067">ATP-binding</keyword>
<dbReference type="FunFam" id="1.10.1650.20:FF:000001">
    <property type="entry name" value="Ribonucleoside-diphosphate reductase"/>
    <property type="match status" value="1"/>
</dbReference>
<dbReference type="UniPathway" id="UPA00326"/>
<keyword evidence="6 11" id="KW-0560">Oxidoreductase</keyword>
<dbReference type="KEGG" id="sod:Sant_1367"/>
<dbReference type="PROSITE" id="PS51161">
    <property type="entry name" value="ATP_CONE"/>
    <property type="match status" value="1"/>
</dbReference>
<gene>
    <name evidence="14" type="primary">nrdA</name>
    <name evidence="14" type="ORF">Sant_1367</name>
</gene>
<keyword evidence="8" id="KW-1015">Disulfide bond</keyword>
<dbReference type="GO" id="GO:0004748">
    <property type="term" value="F:ribonucleoside-diphosphate reductase activity, thioredoxin disulfide as acceptor"/>
    <property type="evidence" value="ECO:0007669"/>
    <property type="project" value="UniProtKB-EC"/>
</dbReference>
<sequence length="760" mass="85369">MNQSLLVTKRDGRKETINLDKIHRVIDWAAEGLENVSVSQVELRSHIQFYDGIKTADIHETIIKAAADLISREAPDYQYLAARLAVFHLRKKAYGRFEPPKLYDHVSRLVEMGKYDKHLLTDYSADEFEQMDGFIDHWRDMNFSYAAVKQLEGKYLAQNRVTGEIYESAQFLYMLVAACLFSGYPRATRLDYVKRFYDAVSTFKISLPTPIMSGVRTPTRQFSSCVLIECGDSLDSINATSSAIVKYVSQRAGIGINAGRIRALGSPIRGGEAFHTGCIPFYKHFQTAVKSCSQGGVRGGAATLFYPMWHLEVESLLVLKNNRGVEANRVRHMDYGVQLNKLMYQRLVKGEDITLFSPSDVPGLYDAFFADQDEFERLYTQYEQDSSIRQRRIKAVELFSLMMQERASTGRIYVQNVDHCNTHSPFDAAVAPIRQSNLCLEIALPTKPLEDVNDDSGEIALCTLSAFNLGAIDSLDDLGELATLAVRALDALLDYQDYPIPAAKRGAMGRRTLGVGVINFAYYLAKHGVRYSDGSANNLTHRTFEAIQYYLLKASNDLARERGACPWFNETTYAQGILPVDTYKKDLDSIVSEPLHYDWEALRADIKQHGLRNSTLSALMPSETSSQISNATNGIEPPRGLVSIKASKDGILRQVVPESIRLQEAYELLWEMPSNDGYLHLVGVMQKFVDQAISANTNYDPSRFPAGKVPMKQLLKDLLTAYKFGVKTLYYQNTRDGAEDAQEDMQSTQQDDCESGACKI</sequence>
<proteinExistence type="inferred from homology"/>
<accession>W0HRL2</accession>
<keyword evidence="4 10" id="KW-0547">Nucleotide-binding</keyword>
<evidence type="ECO:0000256" key="4">
    <source>
        <dbReference type="ARBA" id="ARBA00022741"/>
    </source>
</evidence>
<name>W0HRL2_9GAMM</name>
<dbReference type="InterPro" id="IPR039718">
    <property type="entry name" value="Rrm1"/>
</dbReference>
<dbReference type="InterPro" id="IPR008926">
    <property type="entry name" value="RNR_R1-su_N"/>
</dbReference>
<evidence type="ECO:0000256" key="9">
    <source>
        <dbReference type="ARBA" id="ARBA00047754"/>
    </source>
</evidence>
<dbReference type="AlphaFoldDB" id="W0HRL2"/>
<evidence type="ECO:0000256" key="1">
    <source>
        <dbReference type="ARBA" id="ARBA00010406"/>
    </source>
</evidence>
<dbReference type="NCBIfam" id="TIGR02506">
    <property type="entry name" value="NrdE_NrdA"/>
    <property type="match status" value="1"/>
</dbReference>
<dbReference type="PATRIC" id="fig|1239307.3.peg.1471"/>
<dbReference type="SUPFAM" id="SSF48168">
    <property type="entry name" value="R1 subunit of ribonucleotide reductase, N-terminal domain"/>
    <property type="match status" value="1"/>
</dbReference>
<dbReference type="EMBL" id="CP006569">
    <property type="protein sequence ID" value="AHF76426.1"/>
    <property type="molecule type" value="Genomic_DNA"/>
</dbReference>
<evidence type="ECO:0000256" key="6">
    <source>
        <dbReference type="ARBA" id="ARBA00023002"/>
    </source>
</evidence>
<dbReference type="PANTHER" id="PTHR11573">
    <property type="entry name" value="RIBONUCLEOSIDE-DIPHOSPHATE REDUCTASE LARGE CHAIN"/>
    <property type="match status" value="1"/>
</dbReference>
<evidence type="ECO:0000256" key="5">
    <source>
        <dbReference type="ARBA" id="ARBA00022840"/>
    </source>
</evidence>
<dbReference type="InterPro" id="IPR013509">
    <property type="entry name" value="RNR_lsu_N"/>
</dbReference>
<keyword evidence="7 11" id="KW-0215">Deoxyribonucleotide synthesis</keyword>
<dbReference type="GO" id="GO:0005971">
    <property type="term" value="C:ribonucleoside-diphosphate reductase complex"/>
    <property type="evidence" value="ECO:0007669"/>
    <property type="project" value="TreeGrafter"/>
</dbReference>
<dbReference type="PROSITE" id="PS00089">
    <property type="entry name" value="RIBORED_LARGE"/>
    <property type="match status" value="1"/>
</dbReference>
<evidence type="ECO:0000256" key="7">
    <source>
        <dbReference type="ARBA" id="ARBA00023116"/>
    </source>
</evidence>
<dbReference type="GO" id="GO:0005524">
    <property type="term" value="F:ATP binding"/>
    <property type="evidence" value="ECO:0007669"/>
    <property type="project" value="UniProtKB-UniRule"/>
</dbReference>
<evidence type="ECO:0000313" key="14">
    <source>
        <dbReference type="EMBL" id="AHF76426.1"/>
    </source>
</evidence>
<dbReference type="InterPro" id="IPR000788">
    <property type="entry name" value="RNR_lg_C"/>
</dbReference>
<evidence type="ECO:0000256" key="12">
    <source>
        <dbReference type="SAM" id="MobiDB-lite"/>
    </source>
</evidence>
<dbReference type="PRINTS" id="PR01183">
    <property type="entry name" value="RIBORDTASEM1"/>
</dbReference>
<feature type="domain" description="ATP-cone" evidence="13">
    <location>
        <begin position="5"/>
        <end position="95"/>
    </location>
</feature>
<dbReference type="Gene3D" id="1.10.1650.20">
    <property type="match status" value="1"/>
</dbReference>
<dbReference type="NCBIfam" id="NF006578">
    <property type="entry name" value="PRK09103.1"/>
    <property type="match status" value="1"/>
</dbReference>
<dbReference type="Pfam" id="PF02867">
    <property type="entry name" value="Ribonuc_red_lgC"/>
    <property type="match status" value="1"/>
</dbReference>
<dbReference type="RefSeq" id="WP_025421558.1">
    <property type="nucleotide sequence ID" value="NZ_CP006569.1"/>
</dbReference>
<dbReference type="Pfam" id="PF00317">
    <property type="entry name" value="Ribonuc_red_lgN"/>
    <property type="match status" value="1"/>
</dbReference>
<evidence type="ECO:0000256" key="11">
    <source>
        <dbReference type="RuleBase" id="RU003410"/>
    </source>
</evidence>
<reference evidence="14 15" key="1">
    <citation type="journal article" date="2014" name="Genome Biol. Evol.">
        <title>Genome degeneration and adaptation in a nascent stage of symbiosis.</title>
        <authorList>
            <person name="Oakeson K.F."/>
            <person name="Gil R."/>
            <person name="Clayton A.L."/>
            <person name="Dunn D.M."/>
            <person name="von Niederhausern A.C."/>
            <person name="Hamil C."/>
            <person name="Aoyagi A."/>
            <person name="Duval B."/>
            <person name="Baca A."/>
            <person name="Silva F.J."/>
            <person name="Vallier A."/>
            <person name="Jackson D.G."/>
            <person name="Latorre A."/>
            <person name="Weiss R.B."/>
            <person name="Heddi A."/>
            <person name="Moya A."/>
            <person name="Dale C."/>
        </authorList>
    </citation>
    <scope>NUCLEOTIDE SEQUENCE [LARGE SCALE GENOMIC DNA]</scope>
    <source>
        <strain evidence="14 15">HS1</strain>
    </source>
</reference>
<evidence type="ECO:0000256" key="2">
    <source>
        <dbReference type="ARBA" id="ARBA00012274"/>
    </source>
</evidence>